<feature type="domain" description="SDH C-terminal" evidence="9">
    <location>
        <begin position="257"/>
        <end position="287"/>
    </location>
</feature>
<evidence type="ECO:0000313" key="11">
    <source>
        <dbReference type="Proteomes" id="UP001208689"/>
    </source>
</evidence>
<evidence type="ECO:0000256" key="1">
    <source>
        <dbReference type="ARBA" id="ARBA00012962"/>
    </source>
</evidence>
<evidence type="ECO:0000259" key="8">
    <source>
        <dbReference type="Pfam" id="PF08501"/>
    </source>
</evidence>
<feature type="binding site" evidence="6">
    <location>
        <position position="234"/>
    </location>
    <ligand>
        <name>NADP(+)</name>
        <dbReference type="ChEBI" id="CHEBI:58349"/>
    </ligand>
</feature>
<organism evidence="10 11">
    <name type="scientific">Candidatus Lokiarchaeum ossiferum</name>
    <dbReference type="NCBI Taxonomy" id="2951803"/>
    <lineage>
        <taxon>Archaea</taxon>
        <taxon>Promethearchaeati</taxon>
        <taxon>Promethearchaeota</taxon>
        <taxon>Promethearchaeia</taxon>
        <taxon>Promethearchaeales</taxon>
        <taxon>Promethearchaeaceae</taxon>
        <taxon>Candidatus Lokiarchaeum</taxon>
    </lineage>
</organism>
<keyword evidence="3 6" id="KW-0521">NADP</keyword>
<dbReference type="HAMAP" id="MF_00222">
    <property type="entry name" value="Shikimate_DH_AroE"/>
    <property type="match status" value="1"/>
</dbReference>
<dbReference type="InterPro" id="IPR046346">
    <property type="entry name" value="Aminoacid_DH-like_N_sf"/>
</dbReference>
<evidence type="ECO:0000256" key="2">
    <source>
        <dbReference type="ARBA" id="ARBA00022605"/>
    </source>
</evidence>
<name>A0ABY6HY53_9ARCH</name>
<feature type="binding site" evidence="6">
    <location>
        <position position="90"/>
    </location>
    <ligand>
        <name>NADP(+)</name>
        <dbReference type="ChEBI" id="CHEBI:58349"/>
    </ligand>
</feature>
<comment type="similarity">
    <text evidence="6">Belongs to the shikimate dehydrogenase family.</text>
</comment>
<gene>
    <name evidence="6" type="primary">aroE</name>
    <name evidence="10" type="ORF">NEF87_003654</name>
</gene>
<feature type="binding site" evidence="6">
    <location>
        <position position="236"/>
    </location>
    <ligand>
        <name>shikimate</name>
        <dbReference type="ChEBI" id="CHEBI:36208"/>
    </ligand>
</feature>
<comment type="caution">
    <text evidence="6">Lacks conserved residue(s) required for the propagation of feature annotation.</text>
</comment>
<dbReference type="PANTHER" id="PTHR21089:SF1">
    <property type="entry name" value="BIFUNCTIONAL 3-DEHYDROQUINATE DEHYDRATASE_SHIKIMATE DEHYDROGENASE, CHLOROPLASTIC"/>
    <property type="match status" value="1"/>
</dbReference>
<dbReference type="SUPFAM" id="SSF53223">
    <property type="entry name" value="Aminoacid dehydrogenase-like, N-terminal domain"/>
    <property type="match status" value="1"/>
</dbReference>
<dbReference type="Gene3D" id="3.40.50.10860">
    <property type="entry name" value="Leucine Dehydrogenase, chain A, domain 1"/>
    <property type="match status" value="1"/>
</dbReference>
<evidence type="ECO:0000256" key="6">
    <source>
        <dbReference type="HAMAP-Rule" id="MF_00222"/>
    </source>
</evidence>
<dbReference type="Gene3D" id="3.40.50.720">
    <property type="entry name" value="NAD(P)-binding Rossmann-like Domain"/>
    <property type="match status" value="1"/>
</dbReference>
<dbReference type="SUPFAM" id="SSF51735">
    <property type="entry name" value="NAD(P)-binding Rossmann-fold domains"/>
    <property type="match status" value="1"/>
</dbReference>
<evidence type="ECO:0000256" key="5">
    <source>
        <dbReference type="ARBA" id="ARBA00023141"/>
    </source>
</evidence>
<dbReference type="PANTHER" id="PTHR21089">
    <property type="entry name" value="SHIKIMATE DEHYDROGENASE"/>
    <property type="match status" value="1"/>
</dbReference>
<accession>A0ABY6HY53</accession>
<evidence type="ECO:0000259" key="9">
    <source>
        <dbReference type="Pfam" id="PF18317"/>
    </source>
</evidence>
<feature type="active site" description="Proton acceptor" evidence="6">
    <location>
        <position position="78"/>
    </location>
</feature>
<feature type="domain" description="Shikimate dehydrogenase substrate binding N-terminal" evidence="8">
    <location>
        <begin position="19"/>
        <end position="101"/>
    </location>
</feature>
<dbReference type="InterPro" id="IPR036291">
    <property type="entry name" value="NAD(P)-bd_dom_sf"/>
</dbReference>
<keyword evidence="2 6" id="KW-0028">Amino-acid biosynthesis</keyword>
<dbReference type="InterPro" id="IPR011342">
    <property type="entry name" value="Shikimate_DH"/>
</dbReference>
<proteinExistence type="inferred from homology"/>
<dbReference type="CDD" id="cd01065">
    <property type="entry name" value="NAD_bind_Shikimate_DH"/>
    <property type="match status" value="1"/>
</dbReference>
<comment type="pathway">
    <text evidence="6">Metabolic intermediate biosynthesis; chorismate biosynthesis; chorismate from D-erythrose 4-phosphate and phosphoenolpyruvate: step 4/7.</text>
</comment>
<dbReference type="Proteomes" id="UP001208689">
    <property type="component" value="Chromosome"/>
</dbReference>
<comment type="function">
    <text evidence="6">Involved in the biosynthesis of the chorismate, which leads to the biosynthesis of aromatic amino acids. Catalyzes the reversible NADPH linked reduction of 3-dehydroshikimate (DHSA) to yield shikimate (SA).</text>
</comment>
<sequence length="294" mass="32738">MADLFPSMMINGSSKVLGIFGDPVEHTLSPKMQNAIIQDLGLNYVYVPFQVTELNLEKATQAIRSLNIRGVNITIPHKVSIMQFLDDVDETALKIGSVNTIKNENNKLIGRNTDGEGCLQAIEDTGMNLNNKNVIILGAGGAAKAIAFYLAQKINKITIINRSPTKMQTLVNNLRNYYDIQINGILFDQKNELKKALDEADLLINTTSVGMSPNIEKCPIEIEFLHPELFVNDIVYNPLHTQLLQNADQIGCKTLSGVEMLVNQGAIGFEWWTGKKPNKKLMKKIVLQHLLNHK</sequence>
<evidence type="ECO:0000256" key="4">
    <source>
        <dbReference type="ARBA" id="ARBA00023002"/>
    </source>
</evidence>
<feature type="binding site" evidence="6">
    <location>
        <position position="257"/>
    </location>
    <ligand>
        <name>NADP(+)</name>
        <dbReference type="ChEBI" id="CHEBI:58349"/>
    </ligand>
</feature>
<comment type="subunit">
    <text evidence="6">Homodimer.</text>
</comment>
<keyword evidence="11" id="KW-1185">Reference proteome</keyword>
<protein>
    <recommendedName>
        <fullName evidence="1 6">Shikimate dehydrogenase (NADP(+))</fullName>
        <shortName evidence="6">SDH</shortName>
        <ecNumber evidence="1 6">1.1.1.25</ecNumber>
    </recommendedName>
</protein>
<dbReference type="InterPro" id="IPR041121">
    <property type="entry name" value="SDH_C"/>
</dbReference>
<dbReference type="Pfam" id="PF18317">
    <property type="entry name" value="SDH_C"/>
    <property type="match status" value="1"/>
</dbReference>
<comment type="catalytic activity">
    <reaction evidence="6">
        <text>shikimate + NADP(+) = 3-dehydroshikimate + NADPH + H(+)</text>
        <dbReference type="Rhea" id="RHEA:17737"/>
        <dbReference type="ChEBI" id="CHEBI:15378"/>
        <dbReference type="ChEBI" id="CHEBI:16630"/>
        <dbReference type="ChEBI" id="CHEBI:36208"/>
        <dbReference type="ChEBI" id="CHEBI:57783"/>
        <dbReference type="ChEBI" id="CHEBI:58349"/>
        <dbReference type="EC" id="1.1.1.25"/>
    </reaction>
</comment>
<keyword evidence="4 6" id="KW-0560">Oxidoreductase</keyword>
<feature type="domain" description="Quinate/shikimate 5-dehydrogenase/glutamyl-tRNA reductase" evidence="7">
    <location>
        <begin position="127"/>
        <end position="208"/>
    </location>
</feature>
<evidence type="ECO:0000259" key="7">
    <source>
        <dbReference type="Pfam" id="PF01488"/>
    </source>
</evidence>
<feature type="binding site" evidence="6">
    <location>
        <begin position="138"/>
        <end position="142"/>
    </location>
    <ligand>
        <name>NADP(+)</name>
        <dbReference type="ChEBI" id="CHEBI:58349"/>
    </ligand>
</feature>
<dbReference type="GO" id="GO:0004764">
    <property type="term" value="F:shikimate 3-dehydrogenase (NADP+) activity"/>
    <property type="evidence" value="ECO:0007669"/>
    <property type="project" value="UniProtKB-EC"/>
</dbReference>
<dbReference type="Pfam" id="PF08501">
    <property type="entry name" value="Shikimate_dh_N"/>
    <property type="match status" value="1"/>
</dbReference>
<feature type="binding site" evidence="6">
    <location>
        <position position="74"/>
    </location>
    <ligand>
        <name>shikimate</name>
        <dbReference type="ChEBI" id="CHEBI:36208"/>
    </ligand>
</feature>
<dbReference type="Pfam" id="PF01488">
    <property type="entry name" value="Shikimate_DH"/>
    <property type="match status" value="1"/>
</dbReference>
<dbReference type="EC" id="1.1.1.25" evidence="1 6"/>
<dbReference type="EMBL" id="CP104013">
    <property type="protein sequence ID" value="UYP47369.1"/>
    <property type="molecule type" value="Genomic_DNA"/>
</dbReference>
<dbReference type="NCBIfam" id="NF001319">
    <property type="entry name" value="PRK00258.3-3"/>
    <property type="match status" value="1"/>
</dbReference>
<reference evidence="10" key="1">
    <citation type="submission" date="2022-09" db="EMBL/GenBank/DDBJ databases">
        <title>Actin cytoskeleton and complex cell architecture in an #Asgard archaeon.</title>
        <authorList>
            <person name="Ponce Toledo R.I."/>
            <person name="Schleper C."/>
            <person name="Rodrigues Oliveira T."/>
            <person name="Wollweber F."/>
            <person name="Xu J."/>
            <person name="Rittmann S."/>
            <person name="Klingl A."/>
            <person name="Pilhofer M."/>
        </authorList>
    </citation>
    <scope>NUCLEOTIDE SEQUENCE</scope>
    <source>
        <strain evidence="10">B-35</strain>
    </source>
</reference>
<feature type="binding site" evidence="6">
    <location>
        <begin position="27"/>
        <end position="29"/>
    </location>
    <ligand>
        <name>shikimate</name>
        <dbReference type="ChEBI" id="CHEBI:36208"/>
    </ligand>
</feature>
<dbReference type="InterPro" id="IPR013708">
    <property type="entry name" value="Shikimate_DH-bd_N"/>
</dbReference>
<feature type="binding site" evidence="6">
    <location>
        <position position="264"/>
    </location>
    <ligand>
        <name>shikimate</name>
        <dbReference type="ChEBI" id="CHEBI:36208"/>
    </ligand>
</feature>
<dbReference type="NCBIfam" id="NF001314">
    <property type="entry name" value="PRK00258.2-2"/>
    <property type="match status" value="1"/>
</dbReference>
<keyword evidence="5 6" id="KW-0057">Aromatic amino acid biosynthesis</keyword>
<dbReference type="NCBIfam" id="TIGR00507">
    <property type="entry name" value="aroE"/>
    <property type="match status" value="1"/>
</dbReference>
<dbReference type="InterPro" id="IPR006151">
    <property type="entry name" value="Shikm_DH/Glu-tRNA_Rdtase"/>
</dbReference>
<feature type="binding site" evidence="6">
    <location>
        <position position="99"/>
    </location>
    <ligand>
        <name>shikimate</name>
        <dbReference type="ChEBI" id="CHEBI:36208"/>
    </ligand>
</feature>
<feature type="binding site" evidence="6">
    <location>
        <position position="114"/>
    </location>
    <ligand>
        <name>shikimate</name>
        <dbReference type="ChEBI" id="CHEBI:36208"/>
    </ligand>
</feature>
<evidence type="ECO:0000313" key="10">
    <source>
        <dbReference type="EMBL" id="UYP47369.1"/>
    </source>
</evidence>
<evidence type="ECO:0000256" key="3">
    <source>
        <dbReference type="ARBA" id="ARBA00022857"/>
    </source>
</evidence>
<dbReference type="InterPro" id="IPR022893">
    <property type="entry name" value="Shikimate_DH_fam"/>
</dbReference>